<keyword evidence="3" id="KW-1185">Reference proteome</keyword>
<evidence type="ECO:0008006" key="4">
    <source>
        <dbReference type="Google" id="ProtNLM"/>
    </source>
</evidence>
<reference evidence="3" key="1">
    <citation type="submission" date="2016-08" db="EMBL/GenBank/DDBJ databases">
        <title>Discovery of first anaerobic lithoheterotrophic haloarchae widely represented in hypersaline habitats.</title>
        <authorList>
            <person name="Sorokin D.Y."/>
            <person name="Kublanov I.V."/>
            <person name="Roman P."/>
            <person name="Sinninghe Damste J.S."/>
            <person name="Golyshin P.N."/>
            <person name="Rojo D."/>
            <person name="Ciordia S."/>
            <person name="Mena Md.C."/>
            <person name="Ferrer M."/>
            <person name="Smedile F."/>
            <person name="Messina E."/>
            <person name="La Cono V."/>
            <person name="Yakimov M.M."/>
        </authorList>
    </citation>
    <scope>NUCLEOTIDE SEQUENCE [LARGE SCALE GENOMIC DNA]</scope>
    <source>
        <strain evidence="3">HSR6</strain>
    </source>
</reference>
<accession>A0A1J1ADB3</accession>
<evidence type="ECO:0000256" key="1">
    <source>
        <dbReference type="SAM" id="Phobius"/>
    </source>
</evidence>
<feature type="transmembrane region" description="Helical" evidence="1">
    <location>
        <begin position="97"/>
        <end position="118"/>
    </location>
</feature>
<dbReference type="EMBL" id="CP016804">
    <property type="protein sequence ID" value="APE95752.1"/>
    <property type="molecule type" value="Genomic_DNA"/>
</dbReference>
<protein>
    <recommendedName>
        <fullName evidence="4">Major facilitator superfamily (MFS) profile domain-containing protein</fullName>
    </recommendedName>
</protein>
<dbReference type="KEGG" id="hhsr:HSR6_1308"/>
<gene>
    <name evidence="2" type="ORF">HSR6_1308</name>
</gene>
<sequence length="124" mass="11983">MVETLEQSAAGGGLVIGAGVGGTVATLSGQEAFALVAGFGAAGGLLVGAMAGRYATGVMNRANWRHAVVAFTLALSFLVGSVLGVLTGWMLDSSMAIAGGAGAVGGGVFGVLLTAILLRTGSTR</sequence>
<proteinExistence type="predicted"/>
<keyword evidence="1" id="KW-1133">Transmembrane helix</keyword>
<dbReference type="AlphaFoldDB" id="A0A1J1ADB3"/>
<dbReference type="GeneID" id="30417837"/>
<organism evidence="2 3">
    <name type="scientific">Halodesulfurarchaeum formicicum</name>
    <dbReference type="NCBI Taxonomy" id="1873524"/>
    <lineage>
        <taxon>Archaea</taxon>
        <taxon>Methanobacteriati</taxon>
        <taxon>Methanobacteriota</taxon>
        <taxon>Stenosarchaea group</taxon>
        <taxon>Halobacteria</taxon>
        <taxon>Halobacteriales</taxon>
        <taxon>Halobacteriaceae</taxon>
        <taxon>Halodesulfurarchaeum</taxon>
    </lineage>
</organism>
<evidence type="ECO:0000313" key="2">
    <source>
        <dbReference type="EMBL" id="APE95752.1"/>
    </source>
</evidence>
<feature type="transmembrane region" description="Helical" evidence="1">
    <location>
        <begin position="67"/>
        <end position="91"/>
    </location>
</feature>
<evidence type="ECO:0000313" key="3">
    <source>
        <dbReference type="Proteomes" id="UP000186165"/>
    </source>
</evidence>
<dbReference type="RefSeq" id="WP_071933162.1">
    <property type="nucleotide sequence ID" value="NZ_CP016804.1"/>
</dbReference>
<name>A0A1J1ADB3_9EURY</name>
<dbReference type="Proteomes" id="UP000186165">
    <property type="component" value="Chromosome"/>
</dbReference>
<keyword evidence="1" id="KW-0472">Membrane</keyword>
<keyword evidence="1" id="KW-0812">Transmembrane</keyword>
<feature type="transmembrane region" description="Helical" evidence="1">
    <location>
        <begin position="32"/>
        <end position="55"/>
    </location>
</feature>